<organism evidence="7 8">
    <name type="scientific">Wandonia haliotis</name>
    <dbReference type="NCBI Taxonomy" id="574963"/>
    <lineage>
        <taxon>Bacteria</taxon>
        <taxon>Pseudomonadati</taxon>
        <taxon>Bacteroidota</taxon>
        <taxon>Flavobacteriia</taxon>
        <taxon>Flavobacteriales</taxon>
        <taxon>Crocinitomicaceae</taxon>
        <taxon>Wandonia</taxon>
    </lineage>
</organism>
<dbReference type="Pfam" id="PF13641">
    <property type="entry name" value="Glyco_tranf_2_3"/>
    <property type="match status" value="1"/>
</dbReference>
<evidence type="ECO:0000313" key="7">
    <source>
        <dbReference type="EMBL" id="GAA0875941.1"/>
    </source>
</evidence>
<keyword evidence="2" id="KW-0808">Transferase</keyword>
<evidence type="ECO:0000256" key="2">
    <source>
        <dbReference type="ARBA" id="ARBA00022679"/>
    </source>
</evidence>
<evidence type="ECO:0000313" key="8">
    <source>
        <dbReference type="Proteomes" id="UP001501126"/>
    </source>
</evidence>
<dbReference type="SUPFAM" id="SSF53448">
    <property type="entry name" value="Nucleotide-diphospho-sugar transferases"/>
    <property type="match status" value="1"/>
</dbReference>
<feature type="transmembrane region" description="Helical" evidence="6">
    <location>
        <begin position="12"/>
        <end position="35"/>
    </location>
</feature>
<accession>A0ABN1MS37</accession>
<dbReference type="CDD" id="cd06437">
    <property type="entry name" value="CESA_CaSu_A2"/>
    <property type="match status" value="1"/>
</dbReference>
<proteinExistence type="predicted"/>
<comment type="caution">
    <text evidence="7">The sequence shown here is derived from an EMBL/GenBank/DDBJ whole genome shotgun (WGS) entry which is preliminary data.</text>
</comment>
<feature type="transmembrane region" description="Helical" evidence="6">
    <location>
        <begin position="347"/>
        <end position="367"/>
    </location>
</feature>
<dbReference type="Proteomes" id="UP001501126">
    <property type="component" value="Unassembled WGS sequence"/>
</dbReference>
<comment type="subcellular location">
    <subcellularLocation>
        <location evidence="1">Endomembrane system</location>
    </subcellularLocation>
</comment>
<keyword evidence="3 6" id="KW-0812">Transmembrane</keyword>
<evidence type="ECO:0000256" key="6">
    <source>
        <dbReference type="SAM" id="Phobius"/>
    </source>
</evidence>
<evidence type="ECO:0000256" key="5">
    <source>
        <dbReference type="ARBA" id="ARBA00023136"/>
    </source>
</evidence>
<sequence>MVDLVNYVVLSLYGLALLLIFCYSVLQLSLAISYWRSKRKRDKMKRPDFDLEKAPFVTVQLPVFNELYVVERLIETVARFDYPRDRFEIQVLDDSTDETVDVIAKKVAEIRATGIDIHHIHRTNRTGYKAGALAEAMDKVKGEFIAIFDADFLPNPNFLMETIPYFDDPKVGVVQTRWSHINKNYSLLTELQAFGLNAHFSIEQSGRNAAGHYINFNGTGGVWRKKTISDAGGWEHDTLTEDLDLSYRAQMKGWKFRYLENVTAPAELPVAMSALKNQQFRWTKGGAECFRKMSKTLLTTRGLKFSDRIHGLAHLFNSSVFVFIFFTAILSIPVLLIKASTDKYDTVMMVGSFFILSTVFLMVYYWLSYRDKTNNSVLSFIRFIGRFIQFLTVSMGLSLHNTIAVMEGYFGIKSSFVRTPKFNISSGKQDWKANKYVEKKINLVTVLEGLLSLVFLGAVVFGIVMGDYGLIPFHAMLFIGFGLVFLYSIGQMTWLNKRSGKLELAEEI</sequence>
<protein>
    <submittedName>
        <fullName evidence="7">Glycosyltransferase</fullName>
    </submittedName>
</protein>
<dbReference type="PANTHER" id="PTHR32044:SF80">
    <property type="entry name" value="XYLOGLUCAN GLYCOSYLTRANSFERASE 2-RELATED"/>
    <property type="match status" value="1"/>
</dbReference>
<feature type="transmembrane region" description="Helical" evidence="6">
    <location>
        <begin position="441"/>
        <end position="464"/>
    </location>
</feature>
<dbReference type="PANTHER" id="PTHR32044">
    <property type="entry name" value="GLUCOMANNAN 4-BETA-MANNOSYLTRANSFERASE 9"/>
    <property type="match status" value="1"/>
</dbReference>
<dbReference type="InterPro" id="IPR029044">
    <property type="entry name" value="Nucleotide-diphossugar_trans"/>
</dbReference>
<evidence type="ECO:0000256" key="1">
    <source>
        <dbReference type="ARBA" id="ARBA00004308"/>
    </source>
</evidence>
<gene>
    <name evidence="7" type="ORF">GCM10009118_23500</name>
</gene>
<keyword evidence="8" id="KW-1185">Reference proteome</keyword>
<feature type="transmembrane region" description="Helical" evidence="6">
    <location>
        <begin position="311"/>
        <end position="335"/>
    </location>
</feature>
<dbReference type="EMBL" id="BAAAFH010000011">
    <property type="protein sequence ID" value="GAA0875941.1"/>
    <property type="molecule type" value="Genomic_DNA"/>
</dbReference>
<evidence type="ECO:0000256" key="4">
    <source>
        <dbReference type="ARBA" id="ARBA00022989"/>
    </source>
</evidence>
<keyword evidence="4 6" id="KW-1133">Transmembrane helix</keyword>
<feature type="transmembrane region" description="Helical" evidence="6">
    <location>
        <begin position="470"/>
        <end position="489"/>
    </location>
</feature>
<dbReference type="Gene3D" id="3.90.550.10">
    <property type="entry name" value="Spore Coat Polysaccharide Biosynthesis Protein SpsA, Chain A"/>
    <property type="match status" value="1"/>
</dbReference>
<evidence type="ECO:0000256" key="3">
    <source>
        <dbReference type="ARBA" id="ARBA00022692"/>
    </source>
</evidence>
<reference evidence="7 8" key="1">
    <citation type="journal article" date="2019" name="Int. J. Syst. Evol. Microbiol.">
        <title>The Global Catalogue of Microorganisms (GCM) 10K type strain sequencing project: providing services to taxonomists for standard genome sequencing and annotation.</title>
        <authorList>
            <consortium name="The Broad Institute Genomics Platform"/>
            <consortium name="The Broad Institute Genome Sequencing Center for Infectious Disease"/>
            <person name="Wu L."/>
            <person name="Ma J."/>
        </authorList>
    </citation>
    <scope>NUCLEOTIDE SEQUENCE [LARGE SCALE GENOMIC DNA]</scope>
    <source>
        <strain evidence="7 8">JCM 16083</strain>
    </source>
</reference>
<name>A0ABN1MS37_9FLAO</name>
<keyword evidence="5 6" id="KW-0472">Membrane</keyword>